<dbReference type="InterPro" id="IPR052956">
    <property type="entry name" value="Mesenchyme-surface_protein"/>
</dbReference>
<proteinExistence type="predicted"/>
<evidence type="ECO:0000313" key="4">
    <source>
        <dbReference type="EMBL" id="MEE1673900.1"/>
    </source>
</evidence>
<sequence length="580" mass="60336">MMLKKSLVSLALISSLALTACSSDDGQNGLNGEPGADAVSSISLNPVGRAVLNPDGAAEILQYHAATQTIYAINSSDATVEMVDASGLSSEQLSAPTSDTNLSASPLTLPTEANGVALGGANSIAVHGDLMAVAIEADAQANNGLIVFYNGLNAGTPVFLSAVEVGNLPDMVTFTPDGSKVIVANEGEPSGDYSNDPEGSIAVINITEGTPATSATIIDFTSFNGMQIELEAKGLHFPNPSGRTLHGQVIATTVAQDLEPEYITASNSMAYVTLQENNGLAIVDLSDNSVQIIGLGYKDWSGLNFDGNEDGTVSFGQYDGLYGAYMPDTIASFTWNGAPFLITANEGDAREYFFDVADEAACTAAGGQDYDEDDGCLAFTEEVKLKNLTAQAGSKLEALQAGGEIDGLRVTNVLGDADGNGEYETAVAYGARSFTVWDQNGLVVFDSGDEIGRITAALHGNAFNNGDDENEGDSRSENKGAEPEALTVGTVGDKTYAFIGLERMGGIMVYDVTNPYNSKFESYVINRDLTEGLSVDDGIGDLAPESLVFVAAADSPTSQPLLLVGNEVSGSLTVWEIGTK</sequence>
<keyword evidence="5" id="KW-1185">Reference proteome</keyword>
<evidence type="ECO:0000256" key="1">
    <source>
        <dbReference type="SAM" id="MobiDB-lite"/>
    </source>
</evidence>
<dbReference type="InterPro" id="IPR055188">
    <property type="entry name" value="Choice_anch_I"/>
</dbReference>
<evidence type="ECO:0000313" key="5">
    <source>
        <dbReference type="Proteomes" id="UP001310248"/>
    </source>
</evidence>
<dbReference type="InterPro" id="IPR011044">
    <property type="entry name" value="Quino_amine_DH_bsu"/>
</dbReference>
<protein>
    <submittedName>
        <fullName evidence="4">Choice-of-anchor I family protein</fullName>
    </submittedName>
</protein>
<reference evidence="4 5" key="2">
    <citation type="submission" date="2023-12" db="EMBL/GenBank/DDBJ databases">
        <authorList>
            <consortium name="Cladostephus spongiosus"/>
            <person name="Lorente B."/>
            <person name="Cabral C."/>
            <person name="Frias J."/>
            <person name="Faria J."/>
            <person name="Toubarro D."/>
        </authorList>
    </citation>
    <scope>NUCLEOTIDE SEQUENCE [LARGE SCALE GENOMIC DNA]</scope>
    <source>
        <strain evidence="4 5">ZMCS4</strain>
    </source>
</reference>
<evidence type="ECO:0000256" key="2">
    <source>
        <dbReference type="SAM" id="SignalP"/>
    </source>
</evidence>
<name>A0ABU7G646_9ALTE</name>
<dbReference type="Pfam" id="PF22494">
    <property type="entry name" value="choice_anch_I"/>
    <property type="match status" value="1"/>
</dbReference>
<evidence type="ECO:0000259" key="3">
    <source>
        <dbReference type="Pfam" id="PF22494"/>
    </source>
</evidence>
<comment type="caution">
    <text evidence="4">The sequence shown here is derived from an EMBL/GenBank/DDBJ whole genome shotgun (WGS) entry which is preliminary data.</text>
</comment>
<dbReference type="SUPFAM" id="SSF50969">
    <property type="entry name" value="YVTN repeat-like/Quinoprotein amine dehydrogenase"/>
    <property type="match status" value="1"/>
</dbReference>
<gene>
    <name evidence="4" type="ORF">SNR37_003327</name>
</gene>
<feature type="domain" description="Choice-of-anchor I" evidence="3">
    <location>
        <begin position="52"/>
        <end position="577"/>
    </location>
</feature>
<feature type="region of interest" description="Disordered" evidence="1">
    <location>
        <begin position="460"/>
        <end position="485"/>
    </location>
</feature>
<feature type="signal peptide" evidence="2">
    <location>
        <begin position="1"/>
        <end position="20"/>
    </location>
</feature>
<dbReference type="Gene3D" id="2.130.10.10">
    <property type="entry name" value="YVTN repeat-like/Quinoprotein amine dehydrogenase"/>
    <property type="match status" value="1"/>
</dbReference>
<organism evidence="4 5">
    <name type="scientific">Agarivorans aestuarii</name>
    <dbReference type="NCBI Taxonomy" id="1563703"/>
    <lineage>
        <taxon>Bacteria</taxon>
        <taxon>Pseudomonadati</taxon>
        <taxon>Pseudomonadota</taxon>
        <taxon>Gammaproteobacteria</taxon>
        <taxon>Alteromonadales</taxon>
        <taxon>Alteromonadaceae</taxon>
        <taxon>Agarivorans</taxon>
    </lineage>
</organism>
<dbReference type="PANTHER" id="PTHR46928:SF1">
    <property type="entry name" value="MESENCHYME-SPECIFIC CELL SURFACE GLYCOPROTEIN"/>
    <property type="match status" value="1"/>
</dbReference>
<dbReference type="NCBIfam" id="NF038117">
    <property type="entry name" value="choice_anch_I"/>
    <property type="match status" value="1"/>
</dbReference>
<dbReference type="Proteomes" id="UP001310248">
    <property type="component" value="Unassembled WGS sequence"/>
</dbReference>
<accession>A0ABU7G646</accession>
<reference evidence="5" key="1">
    <citation type="submission" date="2023-07" db="EMBL/GenBank/DDBJ databases">
        <title>Draft genome sequence of Agarivorans aestuarii strain ZMCS4, a CAZymes producing bacteria isolated from the marine brown algae Clodostephus spongiosus.</title>
        <authorList>
            <person name="Lorente B."/>
            <person name="Cabral C."/>
            <person name="Frias J."/>
            <person name="Faria J."/>
            <person name="Toubarro D."/>
        </authorList>
    </citation>
    <scope>NUCLEOTIDE SEQUENCE [LARGE SCALE GENOMIC DNA]</scope>
    <source>
        <strain evidence="5">ZMCS4</strain>
    </source>
</reference>
<dbReference type="PROSITE" id="PS51257">
    <property type="entry name" value="PROKAR_LIPOPROTEIN"/>
    <property type="match status" value="1"/>
</dbReference>
<dbReference type="EMBL" id="JAYDYW010000006">
    <property type="protein sequence ID" value="MEE1673900.1"/>
    <property type="molecule type" value="Genomic_DNA"/>
</dbReference>
<feature type="compositionally biased region" description="Basic and acidic residues" evidence="1">
    <location>
        <begin position="472"/>
        <end position="482"/>
    </location>
</feature>
<dbReference type="InterPro" id="IPR015943">
    <property type="entry name" value="WD40/YVTN_repeat-like_dom_sf"/>
</dbReference>
<feature type="chain" id="PRO_5046512477" evidence="2">
    <location>
        <begin position="21"/>
        <end position="580"/>
    </location>
</feature>
<keyword evidence="2" id="KW-0732">Signal</keyword>
<dbReference type="PANTHER" id="PTHR46928">
    <property type="entry name" value="MESENCHYME-SPECIFIC CELL SURFACE GLYCOPROTEIN"/>
    <property type="match status" value="1"/>
</dbReference>